<dbReference type="AlphaFoldDB" id="A0A2A7USN7"/>
<evidence type="ECO:0000259" key="1">
    <source>
        <dbReference type="Pfam" id="PF03537"/>
    </source>
</evidence>
<dbReference type="PANTHER" id="PTHR35882:SF2">
    <property type="entry name" value="PELA"/>
    <property type="match status" value="1"/>
</dbReference>
<dbReference type="Gene3D" id="3.20.20.370">
    <property type="entry name" value="Glycoside hydrolase/deacetylase"/>
    <property type="match status" value="1"/>
</dbReference>
<dbReference type="RefSeq" id="WP_066540444.1">
    <property type="nucleotide sequence ID" value="NZ_PDEA01000001.1"/>
</dbReference>
<protein>
    <recommendedName>
        <fullName evidence="1">Glycoside-hydrolase family GH114 TIM-barrel domain-containing protein</fullName>
    </recommendedName>
</protein>
<dbReference type="Proteomes" id="UP000220246">
    <property type="component" value="Unassembled WGS sequence"/>
</dbReference>
<dbReference type="SUPFAM" id="SSF51445">
    <property type="entry name" value="(Trans)glycosidases"/>
    <property type="match status" value="1"/>
</dbReference>
<dbReference type="EMBL" id="PDEA01000001">
    <property type="protein sequence ID" value="PEH88282.1"/>
    <property type="molecule type" value="Genomic_DNA"/>
</dbReference>
<accession>A0A2A7USN7</accession>
<evidence type="ECO:0000313" key="2">
    <source>
        <dbReference type="EMBL" id="PEH88282.1"/>
    </source>
</evidence>
<gene>
    <name evidence="2" type="ORF">CRM82_06395</name>
</gene>
<evidence type="ECO:0000313" key="3">
    <source>
        <dbReference type="Proteomes" id="UP000220246"/>
    </source>
</evidence>
<dbReference type="GO" id="GO:0005975">
    <property type="term" value="P:carbohydrate metabolic process"/>
    <property type="evidence" value="ECO:0007669"/>
    <property type="project" value="InterPro"/>
</dbReference>
<dbReference type="InterPro" id="IPR016925">
    <property type="entry name" value="UCP029570"/>
</dbReference>
<dbReference type="Pfam" id="PF03537">
    <property type="entry name" value="Glyco_hydro_114"/>
    <property type="match status" value="1"/>
</dbReference>
<proteinExistence type="predicted"/>
<sequence length="926" mass="103212">MALSMGLAAAAFPAPSAPPKAAPSVALHYGAQAPLEDLKVFDIVVVDADHGYNPSTYRSPDSKLYAYAALTEVHPTRSYFQRIPAQWRLGRNADWDSVLVDQSQPEWPRFFAEQVIAPLWERGFRGFFLDTLDSYRLAARFDEQQQQDGVVAVLEELHRRFPGIQLILNRGFDVLPRVSDKVQMVAAESLFQGWNAQSKQYAPVSAKDREWLLQQLQNTRDQLGIPVLVIDYVPPQDRAKTRETARQIKALGFTPWVTDQQLNTIGIGSVEFVPRRIAVLYSSDEYPAPNYSDVHRFLDMPTNYLGYISEYFDVRQPLPPNLYGDRYAGVVTWLGGDVASASQPALQRWLYQVVQQQLPWAALGQFGFDLTPTWSRLLGLQTKEASTGLLQISQQDAMVGFEIRDFPADRTPQDVLLAPSAANARALLTLKDSKGQSYTAGAITAWGGFMHTPYVIQDVPGTEDSRWALDPFAFLQQALRLTPLPVPDVTTENGRRLLFAHIDGDAFPSKAEMPGNRFAADWLLTDILQKYRIPHTVSVIEAEVSPQGIYPQFSAQLEGIAKRIFALPHVEIASHTYSHPYLWDPSVRHGLFEHNHEAAINLGIPGYEINLQREIVGSVQYIRDRLAGGKPVNILLWSGDTSPGADALEIVAKNGLLNMNGGDTFITRSRASLTAVRSHGIFKKGNLQVYAPITNENLYTNLWRGPFYGFERVIETFSMTETPRRLKAVDIYYHTYSASKPASLTALHQVYGWALKQPLHPVFASEYIRKVHDFYAMALARDGEGWRIRGRGDLRTVRIPQSWGAVDLAHSEGIAGSKAADANTYVHLTGSSALLRTAADAPSAPIALSEANARLTEWNAQRDQVQFRLEGHAPLDFSLVLPRTCQVRINDRVATPSSVTPMAGTSVQRFRLSHAAALIQAQCARR</sequence>
<dbReference type="InterPro" id="IPR017853">
    <property type="entry name" value="GH"/>
</dbReference>
<dbReference type="OrthoDB" id="7292394at2"/>
<dbReference type="GeneID" id="80800220"/>
<name>A0A2A7USN7_COMTR</name>
<dbReference type="PANTHER" id="PTHR35882">
    <property type="entry name" value="PELA"/>
    <property type="match status" value="1"/>
</dbReference>
<organism evidence="2 3">
    <name type="scientific">Comamonas terrigena</name>
    <dbReference type="NCBI Taxonomy" id="32013"/>
    <lineage>
        <taxon>Bacteria</taxon>
        <taxon>Pseudomonadati</taxon>
        <taxon>Pseudomonadota</taxon>
        <taxon>Betaproteobacteria</taxon>
        <taxon>Burkholderiales</taxon>
        <taxon>Comamonadaceae</taxon>
        <taxon>Comamonas</taxon>
    </lineage>
</organism>
<keyword evidence="3" id="KW-1185">Reference proteome</keyword>
<dbReference type="PIRSF" id="PIRSF029570">
    <property type="entry name" value="UCP029570"/>
    <property type="match status" value="1"/>
</dbReference>
<dbReference type="InterPro" id="IPR011330">
    <property type="entry name" value="Glyco_hydro/deAcase_b/a-brl"/>
</dbReference>
<dbReference type="STRING" id="1219032.GCA_001515545_03401"/>
<dbReference type="InterPro" id="IPR004352">
    <property type="entry name" value="GH114_TIM-barrel"/>
</dbReference>
<feature type="domain" description="Glycoside-hydrolase family GH114 TIM-barrel" evidence="1">
    <location>
        <begin position="29"/>
        <end position="263"/>
    </location>
</feature>
<comment type="caution">
    <text evidence="2">The sequence shown here is derived from an EMBL/GenBank/DDBJ whole genome shotgun (WGS) entry which is preliminary data.</text>
</comment>
<dbReference type="CDD" id="cd10922">
    <property type="entry name" value="CE4_PelA_like_C"/>
    <property type="match status" value="1"/>
</dbReference>
<reference evidence="3" key="1">
    <citation type="submission" date="2017-09" db="EMBL/GenBank/DDBJ databases">
        <title>FDA dAtabase for Regulatory Grade micrObial Sequences (FDA-ARGOS): Supporting development and validation of Infectious Disease Dx tests.</title>
        <authorList>
            <person name="Minogue T."/>
            <person name="Wolcott M."/>
            <person name="Wasieloski L."/>
            <person name="Aguilar W."/>
            <person name="Moore D."/>
            <person name="Tallon L."/>
            <person name="Sadzewicz L."/>
            <person name="Ott S."/>
            <person name="Zhao X."/>
            <person name="Nagaraj S."/>
            <person name="Vavikolanu K."/>
            <person name="Aluvathingal J."/>
            <person name="Nadendla S."/>
            <person name="Sichtig H."/>
        </authorList>
    </citation>
    <scope>NUCLEOTIDE SEQUENCE [LARGE SCALE GENOMIC DNA]</scope>
    <source>
        <strain evidence="3">FDAARGOS_394</strain>
    </source>
</reference>
<dbReference type="Gene3D" id="3.20.20.70">
    <property type="entry name" value="Aldolase class I"/>
    <property type="match status" value="1"/>
</dbReference>
<dbReference type="InterPro" id="IPR013785">
    <property type="entry name" value="Aldolase_TIM"/>
</dbReference>
<dbReference type="SUPFAM" id="SSF88713">
    <property type="entry name" value="Glycoside hydrolase/deacetylase"/>
    <property type="match status" value="1"/>
</dbReference>